<name>A0A914C435_9BILA</name>
<evidence type="ECO:0000313" key="1">
    <source>
        <dbReference type="Proteomes" id="UP000887540"/>
    </source>
</evidence>
<dbReference type="WBParaSite" id="ACRNAN_Path_243.g909.t1">
    <property type="protein sequence ID" value="ACRNAN_Path_243.g909.t1"/>
    <property type="gene ID" value="ACRNAN_Path_243.g909"/>
</dbReference>
<protein>
    <submittedName>
        <fullName evidence="2">Uncharacterized protein</fullName>
    </submittedName>
</protein>
<proteinExistence type="predicted"/>
<accession>A0A914C435</accession>
<reference evidence="2" key="1">
    <citation type="submission" date="2022-11" db="UniProtKB">
        <authorList>
            <consortium name="WormBaseParasite"/>
        </authorList>
    </citation>
    <scope>IDENTIFICATION</scope>
</reference>
<sequence length="82" mass="9735">MRRKDPCYGFNNGGTFCWWNQLMQRCFGEIINDHRLITKLTVNTFDFYATGDAWTLQNNDVSFLAFLKCMTLFGNFIEKYNK</sequence>
<evidence type="ECO:0000313" key="2">
    <source>
        <dbReference type="WBParaSite" id="ACRNAN_Path_243.g909.t1"/>
    </source>
</evidence>
<dbReference type="AlphaFoldDB" id="A0A914C435"/>
<keyword evidence="1" id="KW-1185">Reference proteome</keyword>
<organism evidence="1 2">
    <name type="scientific">Acrobeloides nanus</name>
    <dbReference type="NCBI Taxonomy" id="290746"/>
    <lineage>
        <taxon>Eukaryota</taxon>
        <taxon>Metazoa</taxon>
        <taxon>Ecdysozoa</taxon>
        <taxon>Nematoda</taxon>
        <taxon>Chromadorea</taxon>
        <taxon>Rhabditida</taxon>
        <taxon>Tylenchina</taxon>
        <taxon>Cephalobomorpha</taxon>
        <taxon>Cephaloboidea</taxon>
        <taxon>Cephalobidae</taxon>
        <taxon>Acrobeloides</taxon>
    </lineage>
</organism>
<dbReference type="Proteomes" id="UP000887540">
    <property type="component" value="Unplaced"/>
</dbReference>